<accession>A0ABQ5QWP8</accession>
<keyword evidence="1" id="KW-0732">Signal</keyword>
<evidence type="ECO:0000313" key="2">
    <source>
        <dbReference type="EMBL" id="GLH98983.1"/>
    </source>
</evidence>
<keyword evidence="3" id="KW-1185">Reference proteome</keyword>
<evidence type="ECO:0008006" key="4">
    <source>
        <dbReference type="Google" id="ProtNLM"/>
    </source>
</evidence>
<comment type="caution">
    <text evidence="2">The sequence shown here is derived from an EMBL/GenBank/DDBJ whole genome shotgun (WGS) entry which is preliminary data.</text>
</comment>
<name>A0ABQ5QWP8_9ACTN</name>
<feature type="signal peptide" evidence="1">
    <location>
        <begin position="1"/>
        <end position="23"/>
    </location>
</feature>
<dbReference type="Proteomes" id="UP001144280">
    <property type="component" value="Unassembled WGS sequence"/>
</dbReference>
<gene>
    <name evidence="2" type="ORF">Pa4123_42580</name>
</gene>
<dbReference type="PROSITE" id="PS51257">
    <property type="entry name" value="PROKAR_LIPOPROTEIN"/>
    <property type="match status" value="1"/>
</dbReference>
<protein>
    <recommendedName>
        <fullName evidence="4">Lipoprotein</fullName>
    </recommendedName>
</protein>
<dbReference type="RefSeq" id="WP_281898284.1">
    <property type="nucleotide sequence ID" value="NZ_BSDI01000019.1"/>
</dbReference>
<sequence length="220" mass="24312">MQAKRLFLVGSLAAAIIAAGCGAPEYEYVKNSDERTYFKVPSSWRKVDQNALNVWAADADPQSQLGKLRQQLMWNVAYDASGSPSATHVYGLLPTPDPIAWAKVEQLAPVQSNRISFDALRNVVLPVTEDLREATTQAGSMLSGFELLHDEVLTPSEGLHGVRVVYNYDLLGIVHTFDLTALVNNDATRLYLLFVRCSARCYTERADELNSVVTSFTVRS</sequence>
<proteinExistence type="predicted"/>
<dbReference type="EMBL" id="BSDI01000019">
    <property type="protein sequence ID" value="GLH98983.1"/>
    <property type="molecule type" value="Genomic_DNA"/>
</dbReference>
<organism evidence="2 3">
    <name type="scientific">Phytohabitans aurantiacus</name>
    <dbReference type="NCBI Taxonomy" id="3016789"/>
    <lineage>
        <taxon>Bacteria</taxon>
        <taxon>Bacillati</taxon>
        <taxon>Actinomycetota</taxon>
        <taxon>Actinomycetes</taxon>
        <taxon>Micromonosporales</taxon>
        <taxon>Micromonosporaceae</taxon>
    </lineage>
</organism>
<reference evidence="2" key="1">
    <citation type="submission" date="2022-12" db="EMBL/GenBank/DDBJ databases">
        <title>New Phytohabitans aurantiacus sp. RD004123 nov., an actinomycete isolated from soil.</title>
        <authorList>
            <person name="Triningsih D.W."/>
            <person name="Harunari E."/>
            <person name="Igarashi Y."/>
        </authorList>
    </citation>
    <scope>NUCLEOTIDE SEQUENCE</scope>
    <source>
        <strain evidence="2">RD004123</strain>
    </source>
</reference>
<feature type="chain" id="PRO_5045869935" description="Lipoprotein" evidence="1">
    <location>
        <begin position="24"/>
        <end position="220"/>
    </location>
</feature>
<evidence type="ECO:0000256" key="1">
    <source>
        <dbReference type="SAM" id="SignalP"/>
    </source>
</evidence>
<evidence type="ECO:0000313" key="3">
    <source>
        <dbReference type="Proteomes" id="UP001144280"/>
    </source>
</evidence>